<dbReference type="EMBL" id="JBBKAR010000045">
    <property type="protein sequence ID" value="MEJ8305633.1"/>
    <property type="molecule type" value="Genomic_DNA"/>
</dbReference>
<evidence type="ECO:0000313" key="2">
    <source>
        <dbReference type="Proteomes" id="UP001380953"/>
    </source>
</evidence>
<gene>
    <name evidence="1" type="ORF">WKI47_17120</name>
</gene>
<sequence length="499" mass="55948">MNMTTVDRKKSLLLPIAAALALGGLHQLLFFGKVPGVSVPLFLLLFYAYFWTFGRDAMRPPERSGLLLTAAALLLALTYGLFDNPVFFVLNLIALPVLVAWQMTYMLGDQRRSWHDPMLIADAIGYAVKQTLLHIPDLPAAFRRKPKQENKPEPEGDSAFKQVMYGLLIALPVLTVVLILLFSADGVLRTMAGEIPAWFAQLTFGDGAARLVWAVLLGVFFFTYLAGFRSPRRPPPVQGPAMASFNEPSAKFQTLVTVTLMVTLNIVYVLFVAFQFSYLFGAWQGVLPESASYAEYTRSGFGELIGVTFINFALLLVGMYATDPGQGKMRSMLNGLLVLLVCCSAAMLGSAFSRLLMYEEAYGYTRLRFLVHAFMIFLFLLLVLFALCIRFRRLPLGRWMVALAVCGYLAVNYSLMDRMIALLNLQREQASADLDLDYLMGLSSDAVPVLVEYGSREDGKALDSWLRKKAVDELTERREWQSWNMSDWRALGLLKRYVE</sequence>
<protein>
    <submittedName>
        <fullName evidence="1">DUF4173 domain-containing protein</fullName>
    </submittedName>
</protein>
<proteinExistence type="predicted"/>
<reference evidence="1" key="1">
    <citation type="submission" date="2024-03" db="EMBL/GenBank/DDBJ databases">
        <title>Whole genome sequecning of epiphytes from Marcgravia umbellata leaves.</title>
        <authorList>
            <person name="Kumar G."/>
            <person name="Savka M.A."/>
        </authorList>
    </citation>
    <scope>NUCLEOTIDE SEQUENCE</scope>
    <source>
        <strain evidence="1">RIT_BL5</strain>
    </source>
</reference>
<dbReference type="Proteomes" id="UP001380953">
    <property type="component" value="Unassembled WGS sequence"/>
</dbReference>
<evidence type="ECO:0000313" key="1">
    <source>
        <dbReference type="EMBL" id="MEJ8305633.1"/>
    </source>
</evidence>
<keyword evidence="2" id="KW-1185">Reference proteome</keyword>
<organism evidence="1 2">
    <name type="scientific">Saccharibacillus sacchari</name>
    <dbReference type="NCBI Taxonomy" id="456493"/>
    <lineage>
        <taxon>Bacteria</taxon>
        <taxon>Bacillati</taxon>
        <taxon>Bacillota</taxon>
        <taxon>Bacilli</taxon>
        <taxon>Bacillales</taxon>
        <taxon>Paenibacillaceae</taxon>
        <taxon>Saccharibacillus</taxon>
    </lineage>
</organism>
<name>A0ACC6PFE9_9BACL</name>
<comment type="caution">
    <text evidence="1">The sequence shown here is derived from an EMBL/GenBank/DDBJ whole genome shotgun (WGS) entry which is preliminary data.</text>
</comment>
<accession>A0ACC6PFE9</accession>